<dbReference type="InterPro" id="IPR037401">
    <property type="entry name" value="SnoaL-like"/>
</dbReference>
<accession>L7KKR2</accession>
<comment type="caution">
    <text evidence="2">The sequence shown here is derived from an EMBL/GenBank/DDBJ whole genome shotgun (WGS) entry which is preliminary data.</text>
</comment>
<reference evidence="2 3" key="1">
    <citation type="submission" date="2012-12" db="EMBL/GenBank/DDBJ databases">
        <title>Whole genome shotgun sequence of Gordonia aichiensis NBRC 108223.</title>
        <authorList>
            <person name="Isaki-Nakamura S."/>
            <person name="Hosoyama A."/>
            <person name="Tsuchikane K."/>
            <person name="Ando Y."/>
            <person name="Baba S."/>
            <person name="Ohji S."/>
            <person name="Hamada M."/>
            <person name="Tamura T."/>
            <person name="Yamazoe A."/>
            <person name="Yamazaki S."/>
            <person name="Fujita N."/>
        </authorList>
    </citation>
    <scope>NUCLEOTIDE SEQUENCE [LARGE SCALE GENOMIC DNA]</scope>
    <source>
        <strain evidence="2 3">NBRC 108223</strain>
    </source>
</reference>
<proteinExistence type="predicted"/>
<dbReference type="Proteomes" id="UP000010988">
    <property type="component" value="Unassembled WGS sequence"/>
</dbReference>
<evidence type="ECO:0000313" key="2">
    <source>
        <dbReference type="EMBL" id="GAC48527.1"/>
    </source>
</evidence>
<dbReference type="eggNOG" id="COG3631">
    <property type="taxonomic scope" value="Bacteria"/>
</dbReference>
<dbReference type="Pfam" id="PF12680">
    <property type="entry name" value="SnoaL_2"/>
    <property type="match status" value="1"/>
</dbReference>
<evidence type="ECO:0000259" key="1">
    <source>
        <dbReference type="Pfam" id="PF12680"/>
    </source>
</evidence>
<protein>
    <recommendedName>
        <fullName evidence="1">SnoaL-like domain-containing protein</fullName>
    </recommendedName>
</protein>
<name>L7KKR2_9ACTN</name>
<dbReference type="OrthoDB" id="118733at2"/>
<dbReference type="AlphaFoldDB" id="L7KKR2"/>
<dbReference type="RefSeq" id="WP_005173875.1">
    <property type="nucleotide sequence ID" value="NZ_BANR01000006.1"/>
</dbReference>
<dbReference type="SUPFAM" id="SSF54427">
    <property type="entry name" value="NTF2-like"/>
    <property type="match status" value="1"/>
</dbReference>
<sequence>MAVDTTSVADTATTRAAVRTYFDAWRAGDFDRLRAVLDADVDFVGVMGTAHGIDECIAGLRGMSEHLMRDLVLHARVVDGADAITWFDMVTREASLPTANWSRVENGLITQIRVTFDPRPLAAN</sequence>
<gene>
    <name evidence="2" type="ORF">GOACH_06_00240</name>
</gene>
<feature type="domain" description="SnoaL-like" evidence="1">
    <location>
        <begin position="18"/>
        <end position="111"/>
    </location>
</feature>
<evidence type="ECO:0000313" key="3">
    <source>
        <dbReference type="Proteomes" id="UP000010988"/>
    </source>
</evidence>
<dbReference type="Gene3D" id="3.10.450.50">
    <property type="match status" value="1"/>
</dbReference>
<organism evidence="2 3">
    <name type="scientific">Gordonia aichiensis NBRC 108223</name>
    <dbReference type="NCBI Taxonomy" id="1220583"/>
    <lineage>
        <taxon>Bacteria</taxon>
        <taxon>Bacillati</taxon>
        <taxon>Actinomycetota</taxon>
        <taxon>Actinomycetes</taxon>
        <taxon>Mycobacteriales</taxon>
        <taxon>Gordoniaceae</taxon>
        <taxon>Gordonia</taxon>
    </lineage>
</organism>
<dbReference type="EMBL" id="BANR01000006">
    <property type="protein sequence ID" value="GAC48527.1"/>
    <property type="molecule type" value="Genomic_DNA"/>
</dbReference>
<dbReference type="InterPro" id="IPR032710">
    <property type="entry name" value="NTF2-like_dom_sf"/>
</dbReference>
<keyword evidence="3" id="KW-1185">Reference proteome</keyword>